<proteinExistence type="inferred from homology"/>
<dbReference type="AlphaFoldDB" id="A0A8C3VDM7"/>
<evidence type="ECO:0000313" key="5">
    <source>
        <dbReference type="Proteomes" id="UP000694563"/>
    </source>
</evidence>
<feature type="region of interest" description="Disordered" evidence="2">
    <location>
        <begin position="194"/>
        <end position="275"/>
    </location>
</feature>
<dbReference type="PANTHER" id="PTHR31997:SF2">
    <property type="entry name" value="PROTEIN FAM149A"/>
    <property type="match status" value="1"/>
</dbReference>
<dbReference type="InterPro" id="IPR039630">
    <property type="entry name" value="FAM149"/>
</dbReference>
<organism evidence="4 5">
    <name type="scientific">Catharus ustulatus</name>
    <name type="common">Russet-backed thrush</name>
    <name type="synonym">Hylocichla ustulatus</name>
    <dbReference type="NCBI Taxonomy" id="91951"/>
    <lineage>
        <taxon>Eukaryota</taxon>
        <taxon>Metazoa</taxon>
        <taxon>Chordata</taxon>
        <taxon>Craniata</taxon>
        <taxon>Vertebrata</taxon>
        <taxon>Euteleostomi</taxon>
        <taxon>Archelosauria</taxon>
        <taxon>Archosauria</taxon>
        <taxon>Dinosauria</taxon>
        <taxon>Saurischia</taxon>
        <taxon>Theropoda</taxon>
        <taxon>Coelurosauria</taxon>
        <taxon>Aves</taxon>
        <taxon>Neognathae</taxon>
        <taxon>Neoaves</taxon>
        <taxon>Telluraves</taxon>
        <taxon>Australaves</taxon>
        <taxon>Passeriformes</taxon>
        <taxon>Turdidae</taxon>
        <taxon>Catharus</taxon>
    </lineage>
</organism>
<name>A0A8C3VDM7_CATUS</name>
<reference evidence="4" key="3">
    <citation type="submission" date="2025-09" db="UniProtKB">
        <authorList>
            <consortium name="Ensembl"/>
        </authorList>
    </citation>
    <scope>IDENTIFICATION</scope>
</reference>
<protein>
    <recommendedName>
        <fullName evidence="3">DUF3719 domain-containing protein</fullName>
    </recommendedName>
</protein>
<reference evidence="4" key="1">
    <citation type="submission" date="2020-10" db="EMBL/GenBank/DDBJ databases">
        <title>Catharus ustulatus (Swainson's thrush) genome, bCatUst1, primary haplotype v2.</title>
        <authorList>
            <person name="Delmore K."/>
            <person name="Vafadar M."/>
            <person name="Formenti G."/>
            <person name="Chow W."/>
            <person name="Pelan S."/>
            <person name="Howe K."/>
            <person name="Rhie A."/>
            <person name="Mountcastle J."/>
            <person name="Haase B."/>
            <person name="Fedrigo O."/>
            <person name="Jarvis E.D."/>
        </authorList>
    </citation>
    <scope>NUCLEOTIDE SEQUENCE [LARGE SCALE GENOMIC DNA]</scope>
</reference>
<dbReference type="Ensembl" id="ENSCUST00005025582.1">
    <property type="protein sequence ID" value="ENSCUSP00005024708.1"/>
    <property type="gene ID" value="ENSCUSG00005015400.1"/>
</dbReference>
<keyword evidence="5" id="KW-1185">Reference proteome</keyword>
<evidence type="ECO:0000256" key="2">
    <source>
        <dbReference type="SAM" id="MobiDB-lite"/>
    </source>
</evidence>
<evidence type="ECO:0000259" key="3">
    <source>
        <dbReference type="Pfam" id="PF12516"/>
    </source>
</evidence>
<feature type="compositionally biased region" description="Basic and acidic residues" evidence="2">
    <location>
        <begin position="246"/>
        <end position="256"/>
    </location>
</feature>
<evidence type="ECO:0000256" key="1">
    <source>
        <dbReference type="ARBA" id="ARBA00008309"/>
    </source>
</evidence>
<feature type="domain" description="DUF3719" evidence="3">
    <location>
        <begin position="18"/>
        <end position="47"/>
    </location>
</feature>
<accession>A0A8C3VDM7</accession>
<dbReference type="PANTHER" id="PTHR31997">
    <property type="entry name" value="AGAP003710-PA"/>
    <property type="match status" value="1"/>
</dbReference>
<sequence length="373" mass="41651">MGKVSIYDTVYSLLFQGLGKQLLVPKDEGFQHFQSRNDAHVDTKCVPGLLECTGHIKELCISGSKLIPTASPIHTSLDSSSTSISALDSAIYSFLEEEIYDEDGKIEEYLAFDDKELEDEIWEQKKMRLSEKRCKRGIPPVSPNACIKDAVASEVFDHIWSNVHRFSSNLCSDLNGVMTIQAIPLQQRHAATQEDKQYSIASSTPNSAHARAGKISDSNVLSSSPALLASSRKLPRIPSLTSDQPGSEHQERDTHNRVSSAVAGRTEHQPFRERTATVAQFSRPNTTHTFRRDTPQKKSLTPVDFANHRRTSQGFLITGRQRRMTSKVKGQGNLLTYQLSKSVVLRESHFSIKEHVFLLGSSKFGFEVSSRLF</sequence>
<dbReference type="InterPro" id="IPR022194">
    <property type="entry name" value="DUF3719"/>
</dbReference>
<reference evidence="4" key="2">
    <citation type="submission" date="2025-08" db="UniProtKB">
        <authorList>
            <consortium name="Ensembl"/>
        </authorList>
    </citation>
    <scope>IDENTIFICATION</scope>
</reference>
<dbReference type="Proteomes" id="UP000694563">
    <property type="component" value="Chromosome 5"/>
</dbReference>
<feature type="compositionally biased region" description="Basic and acidic residues" evidence="2">
    <location>
        <begin position="265"/>
        <end position="275"/>
    </location>
</feature>
<dbReference type="Pfam" id="PF12516">
    <property type="entry name" value="DUF3719"/>
    <property type="match status" value="1"/>
</dbReference>
<comment type="similarity">
    <text evidence="1">Belongs to the FAM149 family.</text>
</comment>
<evidence type="ECO:0000313" key="4">
    <source>
        <dbReference type="Ensembl" id="ENSCUSP00005024708.1"/>
    </source>
</evidence>
<feature type="compositionally biased region" description="Low complexity" evidence="2">
    <location>
        <begin position="221"/>
        <end position="231"/>
    </location>
</feature>